<gene>
    <name evidence="2" type="ORF">QLQ12_06100</name>
</gene>
<keyword evidence="3" id="KW-1185">Reference proteome</keyword>
<dbReference type="Gene3D" id="1.10.260.40">
    <property type="entry name" value="lambda repressor-like DNA-binding domains"/>
    <property type="match status" value="1"/>
</dbReference>
<feature type="domain" description="HTH cro/C1-type" evidence="1">
    <location>
        <begin position="9"/>
        <end position="54"/>
    </location>
</feature>
<dbReference type="CDD" id="cd00093">
    <property type="entry name" value="HTH_XRE"/>
    <property type="match status" value="1"/>
</dbReference>
<dbReference type="Pfam" id="PF13560">
    <property type="entry name" value="HTH_31"/>
    <property type="match status" value="1"/>
</dbReference>
<evidence type="ECO:0000313" key="2">
    <source>
        <dbReference type="EMBL" id="MDI6098174.1"/>
    </source>
</evidence>
<reference evidence="2 3" key="1">
    <citation type="submission" date="2023-05" db="EMBL/GenBank/DDBJ databases">
        <title>Actinoplanes sp. NEAU-A12 genome sequencing.</title>
        <authorList>
            <person name="Wang Z.-S."/>
        </authorList>
    </citation>
    <scope>NUCLEOTIDE SEQUENCE [LARGE SCALE GENOMIC DNA]</scope>
    <source>
        <strain evidence="2 3">NEAU-A12</strain>
    </source>
</reference>
<proteinExistence type="predicted"/>
<comment type="caution">
    <text evidence="2">The sequence shown here is derived from an EMBL/GenBank/DDBJ whole genome shotgun (WGS) entry which is preliminary data.</text>
</comment>
<dbReference type="PROSITE" id="PS50943">
    <property type="entry name" value="HTH_CROC1"/>
    <property type="match status" value="1"/>
</dbReference>
<dbReference type="RefSeq" id="WP_282757695.1">
    <property type="nucleotide sequence ID" value="NZ_JASCTH010000003.1"/>
</dbReference>
<dbReference type="InterPro" id="IPR001387">
    <property type="entry name" value="Cro/C1-type_HTH"/>
</dbReference>
<evidence type="ECO:0000313" key="3">
    <source>
        <dbReference type="Proteomes" id="UP001241758"/>
    </source>
</evidence>
<dbReference type="EMBL" id="JASCTH010000003">
    <property type="protein sequence ID" value="MDI6098174.1"/>
    <property type="molecule type" value="Genomic_DNA"/>
</dbReference>
<dbReference type="Proteomes" id="UP001241758">
    <property type="component" value="Unassembled WGS sequence"/>
</dbReference>
<protein>
    <submittedName>
        <fullName evidence="2">Helix-turn-helix transcriptional regulator</fullName>
    </submittedName>
</protein>
<organism evidence="2 3">
    <name type="scientific">Actinoplanes sandaracinus</name>
    <dbReference type="NCBI Taxonomy" id="3045177"/>
    <lineage>
        <taxon>Bacteria</taxon>
        <taxon>Bacillati</taxon>
        <taxon>Actinomycetota</taxon>
        <taxon>Actinomycetes</taxon>
        <taxon>Micromonosporales</taxon>
        <taxon>Micromonosporaceae</taxon>
        <taxon>Actinoplanes</taxon>
    </lineage>
</organism>
<evidence type="ECO:0000259" key="1">
    <source>
        <dbReference type="PROSITE" id="PS50943"/>
    </source>
</evidence>
<dbReference type="SUPFAM" id="SSF47413">
    <property type="entry name" value="lambda repressor-like DNA-binding domains"/>
    <property type="match status" value="1"/>
</dbReference>
<sequence length="413" mass="44150">MALSFGAELRARRLAAGVSLTRFARAVNYSKSHISKIENGMKVPGTLLARICDAALDADGKLAALAPAVRPSAAEASATEAGHESPWVLELDPSGRGRFGAATTVAEWPSMPGTPRDAGHLVDAFRVQFDNLRRMTQFMPPAAMIPILITGTRAVRLTALPAPEPARSRLLLLAGRYAELTGWMAQESGDDASALWWTGLAVRFAAEGGDHHIAAYADVRRADIAMYQRNGAKTISLAQRVQDTKCSSRVLGLAAQREAQGHALQGDYDACRHALDRAATWLNQPDDTAAEPVLGTSTVHDPIAMAADWCLYDLGRPEQAGQRLIGQLNQTPMWASRTRARLGARYALGLLAAGRVEEGCAALETALDDSVGLGSATIRTDLLEAGRHLNRRPADLMVRAVMPRLIEALGAGV</sequence>
<name>A0ABT6WEK9_9ACTN</name>
<dbReference type="SMART" id="SM00530">
    <property type="entry name" value="HTH_XRE"/>
    <property type="match status" value="1"/>
</dbReference>
<dbReference type="InterPro" id="IPR010982">
    <property type="entry name" value="Lambda_DNA-bd_dom_sf"/>
</dbReference>
<accession>A0ABT6WEK9</accession>